<evidence type="ECO:0000313" key="1">
    <source>
        <dbReference type="EMBL" id="APA90579.1"/>
    </source>
</evidence>
<organism evidence="1">
    <name type="scientific">Paraburkholderia sprentiae WSM5005</name>
    <dbReference type="NCBI Taxonomy" id="754502"/>
    <lineage>
        <taxon>Bacteria</taxon>
        <taxon>Pseudomonadati</taxon>
        <taxon>Pseudomonadota</taxon>
        <taxon>Betaproteobacteria</taxon>
        <taxon>Burkholderiales</taxon>
        <taxon>Burkholderiaceae</taxon>
        <taxon>Paraburkholderia</taxon>
    </lineage>
</organism>
<accession>A0A1I9YWI1</accession>
<geneLocation type="plasmid" evidence="1">
    <name>pl2WSM5005</name>
</geneLocation>
<dbReference type="EMBL" id="CP017565">
    <property type="protein sequence ID" value="APA90579.1"/>
    <property type="molecule type" value="Genomic_DNA"/>
</dbReference>
<name>A0A1I9YWI1_9BURK</name>
<gene>
    <name evidence="1" type="ORF">BJG93_34090</name>
</gene>
<protein>
    <submittedName>
        <fullName evidence="1">Uncharacterized protein</fullName>
    </submittedName>
</protein>
<keyword evidence="1" id="KW-0614">Plasmid</keyword>
<sequence>MALRAKCCDRILSLIAHLRLVDDGEQPATVLRQQTHGLLPDLLRQVRALRCLRKRTEQVELTARL</sequence>
<reference evidence="1" key="1">
    <citation type="submission" date="2016-09" db="EMBL/GenBank/DDBJ databases">
        <title>The Complete Genome of Burkholderia sprentiae wsm5005.</title>
        <authorList>
            <person name="De Meyer S."/>
            <person name="Wang P."/>
            <person name="Terpolilli J."/>
        </authorList>
    </citation>
    <scope>NUCLEOTIDE SEQUENCE [LARGE SCALE GENOMIC DNA]</scope>
    <source>
        <strain evidence="1">WSM5005</strain>
        <plasmid evidence="1">pl2WSM5005</plasmid>
    </source>
</reference>
<dbReference type="AlphaFoldDB" id="A0A1I9YWI1"/>
<proteinExistence type="predicted"/>